<proteinExistence type="predicted"/>
<name>A0A841FTS7_9ACTN</name>
<sequence length="138" mass="15063">MNPLARLFKGPGAMPEHLRARLVGEDLVFLAEGLSGSITYRRLRAPGQYSNWMREPATGAIGISSQGLVVWANKVKQIDVPHRHPLRQRIAVRLDGERKVVFGFELGWTNTAVSGAAEVRLKLEPGGARRVVGILTAG</sequence>
<accession>A0A841FTS7</accession>
<dbReference type="EMBL" id="JACHGT010000006">
    <property type="protein sequence ID" value="MBB6035380.1"/>
    <property type="molecule type" value="Genomic_DNA"/>
</dbReference>
<dbReference type="AlphaFoldDB" id="A0A841FTS7"/>
<reference evidence="1 2" key="1">
    <citation type="submission" date="2020-08" db="EMBL/GenBank/DDBJ databases">
        <title>Genomic Encyclopedia of Type Strains, Phase IV (KMG-IV): sequencing the most valuable type-strain genomes for metagenomic binning, comparative biology and taxonomic classification.</title>
        <authorList>
            <person name="Goeker M."/>
        </authorList>
    </citation>
    <scope>NUCLEOTIDE SEQUENCE [LARGE SCALE GENOMIC DNA]</scope>
    <source>
        <strain evidence="1 2">YIM 65646</strain>
    </source>
</reference>
<dbReference type="RefSeq" id="WP_184788240.1">
    <property type="nucleotide sequence ID" value="NZ_BONT01000004.1"/>
</dbReference>
<protein>
    <submittedName>
        <fullName evidence="1">Uncharacterized protein</fullName>
    </submittedName>
</protein>
<dbReference type="Proteomes" id="UP000548476">
    <property type="component" value="Unassembled WGS sequence"/>
</dbReference>
<evidence type="ECO:0000313" key="1">
    <source>
        <dbReference type="EMBL" id="MBB6035380.1"/>
    </source>
</evidence>
<organism evidence="1 2">
    <name type="scientific">Phytomonospora endophytica</name>
    <dbReference type="NCBI Taxonomy" id="714109"/>
    <lineage>
        <taxon>Bacteria</taxon>
        <taxon>Bacillati</taxon>
        <taxon>Actinomycetota</taxon>
        <taxon>Actinomycetes</taxon>
        <taxon>Micromonosporales</taxon>
        <taxon>Micromonosporaceae</taxon>
        <taxon>Phytomonospora</taxon>
    </lineage>
</organism>
<gene>
    <name evidence="1" type="ORF">HNR73_003237</name>
</gene>
<evidence type="ECO:0000313" key="2">
    <source>
        <dbReference type="Proteomes" id="UP000548476"/>
    </source>
</evidence>
<comment type="caution">
    <text evidence="1">The sequence shown here is derived from an EMBL/GenBank/DDBJ whole genome shotgun (WGS) entry which is preliminary data.</text>
</comment>
<keyword evidence="2" id="KW-1185">Reference proteome</keyword>